<keyword evidence="2 7" id="KW-0732">Signal</keyword>
<evidence type="ECO:0000313" key="9">
    <source>
        <dbReference type="Proteomes" id="UP001652445"/>
    </source>
</evidence>
<reference evidence="8 9" key="1">
    <citation type="submission" date="2022-09" db="EMBL/GenBank/DDBJ databases">
        <authorList>
            <person name="Han X.L."/>
            <person name="Wang Q."/>
            <person name="Lu T."/>
        </authorList>
    </citation>
    <scope>NUCLEOTIDE SEQUENCE [LARGE SCALE GENOMIC DNA]</scope>
    <source>
        <strain evidence="8 9">WQ 127069</strain>
    </source>
</reference>
<evidence type="ECO:0000256" key="4">
    <source>
        <dbReference type="ARBA" id="ARBA00023139"/>
    </source>
</evidence>
<keyword evidence="1" id="KW-1003">Cell membrane</keyword>
<dbReference type="PROSITE" id="PS51257">
    <property type="entry name" value="PROKAR_LIPOPROTEIN"/>
    <property type="match status" value="1"/>
</dbReference>
<dbReference type="Pfam" id="PF13416">
    <property type="entry name" value="SBP_bac_8"/>
    <property type="match status" value="1"/>
</dbReference>
<dbReference type="SUPFAM" id="SSF53850">
    <property type="entry name" value="Periplasmic binding protein-like II"/>
    <property type="match status" value="1"/>
</dbReference>
<keyword evidence="9" id="KW-1185">Reference proteome</keyword>
<gene>
    <name evidence="8" type="ORF">OB236_00885</name>
</gene>
<protein>
    <submittedName>
        <fullName evidence="8">Extracellular solute-binding protein</fullName>
    </submittedName>
</protein>
<organism evidence="8 9">
    <name type="scientific">Paenibacillus baimaensis</name>
    <dbReference type="NCBI Taxonomy" id="2982185"/>
    <lineage>
        <taxon>Bacteria</taxon>
        <taxon>Bacillati</taxon>
        <taxon>Bacillota</taxon>
        <taxon>Bacilli</taxon>
        <taxon>Bacillales</taxon>
        <taxon>Paenibacillaceae</taxon>
        <taxon>Paenibacillus</taxon>
    </lineage>
</organism>
<proteinExistence type="predicted"/>
<evidence type="ECO:0000256" key="5">
    <source>
        <dbReference type="ARBA" id="ARBA00023288"/>
    </source>
</evidence>
<feature type="region of interest" description="Disordered" evidence="6">
    <location>
        <begin position="28"/>
        <end position="50"/>
    </location>
</feature>
<keyword evidence="4" id="KW-0564">Palmitate</keyword>
<feature type="signal peptide" evidence="7">
    <location>
        <begin position="1"/>
        <end position="21"/>
    </location>
</feature>
<evidence type="ECO:0000256" key="2">
    <source>
        <dbReference type="ARBA" id="ARBA00022729"/>
    </source>
</evidence>
<keyword evidence="3" id="KW-0472">Membrane</keyword>
<evidence type="ECO:0000256" key="1">
    <source>
        <dbReference type="ARBA" id="ARBA00022475"/>
    </source>
</evidence>
<evidence type="ECO:0000256" key="3">
    <source>
        <dbReference type="ARBA" id="ARBA00023136"/>
    </source>
</evidence>
<accession>A0ABT2U7Q7</accession>
<comment type="caution">
    <text evidence="8">The sequence shown here is derived from an EMBL/GenBank/DDBJ whole genome shotgun (WGS) entry which is preliminary data.</text>
</comment>
<keyword evidence="5" id="KW-0449">Lipoprotein</keyword>
<evidence type="ECO:0000256" key="6">
    <source>
        <dbReference type="SAM" id="MobiDB-lite"/>
    </source>
</evidence>
<evidence type="ECO:0000256" key="7">
    <source>
        <dbReference type="SAM" id="SignalP"/>
    </source>
</evidence>
<dbReference type="Proteomes" id="UP001652445">
    <property type="component" value="Unassembled WGS sequence"/>
</dbReference>
<dbReference type="InterPro" id="IPR006059">
    <property type="entry name" value="SBP"/>
</dbReference>
<dbReference type="Gene3D" id="3.40.190.10">
    <property type="entry name" value="Periplasmic binding protein-like II"/>
    <property type="match status" value="2"/>
</dbReference>
<dbReference type="PANTHER" id="PTHR43649:SF33">
    <property type="entry name" value="POLYGALACTURONAN_RHAMNOGALACTURONAN-BINDING PROTEIN YTCQ"/>
    <property type="match status" value="1"/>
</dbReference>
<dbReference type="RefSeq" id="WP_262682167.1">
    <property type="nucleotide sequence ID" value="NZ_JAOQIO010000005.1"/>
</dbReference>
<sequence length="518" mass="57518">MKHKNKRMYMTLTLMLALATAAGCSGQTETNKVAGTDKGSAPSGQSKDADKPLSIKMFAGLYNEVPNMNDDYWSEWQKRTNSKLNVEWVPSGDLNTKLDLLLASGDLPEVVAVPDFKKATLLSAIKNGAFWDLTPFLGDLSKYPNMKNNLVKDAFKYRTIDGKIYSLPGSRSRVDPGIKIRKDWLDQLKIPVPTTLDEYADALKKIIDADIDGNGKKDTLGLIGHGVIVSDGDASFAAGFGASQPTYDAAGGLIYTSLNPQYTEMIAWFQKLYKEGILSKEFAVMKTTQAEELFQTGRAASYPRSIWWDKQWETAMEKAGQKNPQILNLALKGPKGMAVDLSIGGGGGFLISKQVPEAKVWQLLDYFEKTASESITDFAYYGTEGVHYTVVDGQKVLNEKGIKEVNTTSKGVGVLTYQKWGKVISASGSKAYNDAKIKEVANFDEIGQVDPFRFLVSDSWINVWSKYESEWKSMVTKVIVGQISMDEYKQYVDKINNLPETKQAYQEFAKNYKSYLGK</sequence>
<feature type="chain" id="PRO_5046861339" evidence="7">
    <location>
        <begin position="22"/>
        <end position="518"/>
    </location>
</feature>
<name>A0ABT2U7Q7_9BACL</name>
<dbReference type="EMBL" id="JAOQIO010000005">
    <property type="protein sequence ID" value="MCU6790667.1"/>
    <property type="molecule type" value="Genomic_DNA"/>
</dbReference>
<evidence type="ECO:0000313" key="8">
    <source>
        <dbReference type="EMBL" id="MCU6790667.1"/>
    </source>
</evidence>
<dbReference type="InterPro" id="IPR050490">
    <property type="entry name" value="Bact_solute-bd_prot1"/>
</dbReference>
<dbReference type="PANTHER" id="PTHR43649">
    <property type="entry name" value="ARABINOSE-BINDING PROTEIN-RELATED"/>
    <property type="match status" value="1"/>
</dbReference>